<feature type="transmembrane region" description="Helical" evidence="5">
    <location>
        <begin position="213"/>
        <end position="231"/>
    </location>
</feature>
<comment type="subcellular location">
    <subcellularLocation>
        <location evidence="1">Membrane</location>
        <topology evidence="1">Multi-pass membrane protein</topology>
    </subcellularLocation>
</comment>
<evidence type="ECO:0000313" key="7">
    <source>
        <dbReference type="EMBL" id="KAF4634859.1"/>
    </source>
</evidence>
<dbReference type="InterPro" id="IPR036259">
    <property type="entry name" value="MFS_trans_sf"/>
</dbReference>
<protein>
    <recommendedName>
        <fullName evidence="6">Major facilitator superfamily (MFS) profile domain-containing protein</fullName>
    </recommendedName>
</protein>
<dbReference type="AlphaFoldDB" id="A0A8H4W8K5"/>
<dbReference type="PANTHER" id="PTHR23502:SF64">
    <property type="entry name" value="TRANSPORTER, PUTATIVE (AFU_ORTHOLOGUE AFUA_3G11760)-RELATED"/>
    <property type="match status" value="1"/>
</dbReference>
<dbReference type="Proteomes" id="UP000566819">
    <property type="component" value="Unassembled WGS sequence"/>
</dbReference>
<evidence type="ECO:0000256" key="3">
    <source>
        <dbReference type="ARBA" id="ARBA00022989"/>
    </source>
</evidence>
<keyword evidence="4 5" id="KW-0472">Membrane</keyword>
<dbReference type="OrthoDB" id="3066029at2759"/>
<dbReference type="InterPro" id="IPR011701">
    <property type="entry name" value="MFS"/>
</dbReference>
<name>A0A8H4W8K5_9HELO</name>
<evidence type="ECO:0000256" key="5">
    <source>
        <dbReference type="SAM" id="Phobius"/>
    </source>
</evidence>
<feature type="transmembrane region" description="Helical" evidence="5">
    <location>
        <begin position="55"/>
        <end position="79"/>
    </location>
</feature>
<reference evidence="7 8" key="1">
    <citation type="submission" date="2020-03" db="EMBL/GenBank/DDBJ databases">
        <title>Draft Genome Sequence of Cudoniella acicularis.</title>
        <authorList>
            <person name="Buettner E."/>
            <person name="Kellner H."/>
        </authorList>
    </citation>
    <scope>NUCLEOTIDE SEQUENCE [LARGE SCALE GENOMIC DNA]</scope>
    <source>
        <strain evidence="7 8">DSM 108380</strain>
    </source>
</reference>
<feature type="transmembrane region" description="Helical" evidence="5">
    <location>
        <begin position="352"/>
        <end position="374"/>
    </location>
</feature>
<evidence type="ECO:0000259" key="6">
    <source>
        <dbReference type="PROSITE" id="PS50850"/>
    </source>
</evidence>
<accession>A0A8H4W8K5</accession>
<evidence type="ECO:0000256" key="4">
    <source>
        <dbReference type="ARBA" id="ARBA00023136"/>
    </source>
</evidence>
<feature type="domain" description="Major facilitator superfamily (MFS) profile" evidence="6">
    <location>
        <begin position="57"/>
        <end position="439"/>
    </location>
</feature>
<evidence type="ECO:0000256" key="1">
    <source>
        <dbReference type="ARBA" id="ARBA00004141"/>
    </source>
</evidence>
<feature type="transmembrane region" description="Helical" evidence="5">
    <location>
        <begin position="91"/>
        <end position="111"/>
    </location>
</feature>
<dbReference type="GO" id="GO:0022857">
    <property type="term" value="F:transmembrane transporter activity"/>
    <property type="evidence" value="ECO:0007669"/>
    <property type="project" value="InterPro"/>
</dbReference>
<dbReference type="PANTHER" id="PTHR23502">
    <property type="entry name" value="MAJOR FACILITATOR SUPERFAMILY"/>
    <property type="match status" value="1"/>
</dbReference>
<feature type="transmembrane region" description="Helical" evidence="5">
    <location>
        <begin position="380"/>
        <end position="402"/>
    </location>
</feature>
<dbReference type="SUPFAM" id="SSF103473">
    <property type="entry name" value="MFS general substrate transporter"/>
    <property type="match status" value="1"/>
</dbReference>
<dbReference type="Gene3D" id="1.20.1720.10">
    <property type="entry name" value="Multidrug resistance protein D"/>
    <property type="match status" value="1"/>
</dbReference>
<sequence>MMLDTQRPPPETYGNSELPPLVCLVADGTPEVQSQDTNPEEEAAQFSRFSPMRKALITFTVSYCGLMASISSMLILSAIPEIAAEFNTTNTMISLSNALYQLVTAVGPILWGPLSRVYGRKMVCFYTAILFTSFSLGTALAPNLAAFFVFRMLTAFEGICFFVVGSSCIRDIYHPTRRARALGWFFFGTLAGPAFGPFVGGIIITYYPWKSIFWLQTAVTGFGTLLILVFLPETIDRKMADDLNGLTRKAKTKQLWAWINPSRVVALLRYPNLMVVHIASSALIWNQMSLLTPIRIIMNPRFHLETPLEACLFFLAPGMGYFVGTFIGGRYADSTVKSWIKHRGEYVPEDRLRSTLVSLGVITPTCMLVYGWAIEKEVGGIPLPVICMFIQGIAQMICFASLNSYCLDVMPERSSENNSAFISRSFAEWFHRSDEIILF</sequence>
<gene>
    <name evidence="7" type="ORF">G7Y89_g3237</name>
</gene>
<feature type="transmembrane region" description="Helical" evidence="5">
    <location>
        <begin position="312"/>
        <end position="332"/>
    </location>
</feature>
<dbReference type="PROSITE" id="PS50850">
    <property type="entry name" value="MFS"/>
    <property type="match status" value="1"/>
</dbReference>
<feature type="transmembrane region" description="Helical" evidence="5">
    <location>
        <begin position="148"/>
        <end position="169"/>
    </location>
</feature>
<keyword evidence="8" id="KW-1185">Reference proteome</keyword>
<keyword evidence="3 5" id="KW-1133">Transmembrane helix</keyword>
<feature type="transmembrane region" description="Helical" evidence="5">
    <location>
        <begin position="273"/>
        <end position="292"/>
    </location>
</feature>
<evidence type="ECO:0000256" key="2">
    <source>
        <dbReference type="ARBA" id="ARBA00022692"/>
    </source>
</evidence>
<dbReference type="InterPro" id="IPR020846">
    <property type="entry name" value="MFS_dom"/>
</dbReference>
<organism evidence="7 8">
    <name type="scientific">Cudoniella acicularis</name>
    <dbReference type="NCBI Taxonomy" id="354080"/>
    <lineage>
        <taxon>Eukaryota</taxon>
        <taxon>Fungi</taxon>
        <taxon>Dikarya</taxon>
        <taxon>Ascomycota</taxon>
        <taxon>Pezizomycotina</taxon>
        <taxon>Leotiomycetes</taxon>
        <taxon>Helotiales</taxon>
        <taxon>Tricladiaceae</taxon>
        <taxon>Cudoniella</taxon>
    </lineage>
</organism>
<feature type="transmembrane region" description="Helical" evidence="5">
    <location>
        <begin position="123"/>
        <end position="142"/>
    </location>
</feature>
<keyword evidence="2 5" id="KW-0812">Transmembrane</keyword>
<dbReference type="GO" id="GO:0005886">
    <property type="term" value="C:plasma membrane"/>
    <property type="evidence" value="ECO:0007669"/>
    <property type="project" value="TreeGrafter"/>
</dbReference>
<comment type="caution">
    <text evidence="7">The sequence shown here is derived from an EMBL/GenBank/DDBJ whole genome shotgun (WGS) entry which is preliminary data.</text>
</comment>
<dbReference type="Pfam" id="PF07690">
    <property type="entry name" value="MFS_1"/>
    <property type="match status" value="1"/>
</dbReference>
<feature type="transmembrane region" description="Helical" evidence="5">
    <location>
        <begin position="181"/>
        <end position="207"/>
    </location>
</feature>
<dbReference type="EMBL" id="JAAMPI010000155">
    <property type="protein sequence ID" value="KAF4634859.1"/>
    <property type="molecule type" value="Genomic_DNA"/>
</dbReference>
<evidence type="ECO:0000313" key="8">
    <source>
        <dbReference type="Proteomes" id="UP000566819"/>
    </source>
</evidence>
<proteinExistence type="predicted"/>